<keyword evidence="2" id="KW-1185">Reference proteome</keyword>
<comment type="caution">
    <text evidence="1">The sequence shown here is derived from an EMBL/GenBank/DDBJ whole genome shotgun (WGS) entry which is preliminary data.</text>
</comment>
<accession>A0ABU0UWT9</accession>
<protein>
    <submittedName>
        <fullName evidence="1">Ectoine hydroxylase-related dioxygenase (Phytanoyl-CoA dioxygenase family)</fullName>
    </submittedName>
</protein>
<dbReference type="InterPro" id="IPR008775">
    <property type="entry name" value="Phytyl_CoA_dOase-like"/>
</dbReference>
<dbReference type="SUPFAM" id="SSF51197">
    <property type="entry name" value="Clavaminate synthase-like"/>
    <property type="match status" value="1"/>
</dbReference>
<keyword evidence="1" id="KW-0223">Dioxygenase</keyword>
<reference evidence="1 2" key="1">
    <citation type="submission" date="2023-07" db="EMBL/GenBank/DDBJ databases">
        <title>Functional and genomic diversity of the sorghum phyllosphere microbiome.</title>
        <authorList>
            <person name="Shade A."/>
        </authorList>
    </citation>
    <scope>NUCLEOTIDE SEQUENCE [LARGE SCALE GENOMIC DNA]</scope>
    <source>
        <strain evidence="1 2">SORGH_AS_0887</strain>
    </source>
</reference>
<dbReference type="Proteomes" id="UP001233360">
    <property type="component" value="Unassembled WGS sequence"/>
</dbReference>
<evidence type="ECO:0000313" key="1">
    <source>
        <dbReference type="EMBL" id="MDQ1209017.1"/>
    </source>
</evidence>
<proteinExistence type="predicted"/>
<dbReference type="EMBL" id="JAUTBK010000002">
    <property type="protein sequence ID" value="MDQ1209017.1"/>
    <property type="molecule type" value="Genomic_DNA"/>
</dbReference>
<dbReference type="RefSeq" id="WP_307003453.1">
    <property type="nucleotide sequence ID" value="NZ_JAUTBK010000002.1"/>
</dbReference>
<organism evidence="1 2">
    <name type="scientific">Acinetobacter baylyi</name>
    <dbReference type="NCBI Taxonomy" id="202950"/>
    <lineage>
        <taxon>Bacteria</taxon>
        <taxon>Pseudomonadati</taxon>
        <taxon>Pseudomonadota</taxon>
        <taxon>Gammaproteobacteria</taxon>
        <taxon>Moraxellales</taxon>
        <taxon>Moraxellaceae</taxon>
        <taxon>Acinetobacter</taxon>
    </lineage>
</organism>
<dbReference type="Gene3D" id="2.60.120.620">
    <property type="entry name" value="q2cbj1_9rhob like domain"/>
    <property type="match status" value="1"/>
</dbReference>
<dbReference type="PANTHER" id="PTHR20883:SF49">
    <property type="entry name" value="PHYTANOYL-COA DIOXYGENASE"/>
    <property type="match status" value="1"/>
</dbReference>
<gene>
    <name evidence="1" type="ORF">QE380_001940</name>
</gene>
<dbReference type="Pfam" id="PF05721">
    <property type="entry name" value="PhyH"/>
    <property type="match status" value="1"/>
</dbReference>
<dbReference type="GO" id="GO:0051213">
    <property type="term" value="F:dioxygenase activity"/>
    <property type="evidence" value="ECO:0007669"/>
    <property type="project" value="UniProtKB-KW"/>
</dbReference>
<sequence length="265" mass="30676">MLQTEQEMFSRDGVTVIRGLFKDWVALLRRGVELNEQQPGPSFRDYTPDQPENRFWADYCNWRRIQPFYEFVYQSPAGQIAKSLMQSRDVRLFHEHVLVKSPNSSKVTPWHHDAPYYPVNAKQTLSLWIPLDPISRESSIEFVAGSHRWNKHFKAQSFNGQYYEHSGMQEEPLPDIDGHREQYNILGWELEPGDAIAFDYLTIHGAPGNLSSEHARRAVSFRWLGDDAIYVNRGGKTSPEYPHLNTILKTGDALPIDEFPFIPTL</sequence>
<evidence type="ECO:0000313" key="2">
    <source>
        <dbReference type="Proteomes" id="UP001233360"/>
    </source>
</evidence>
<dbReference type="PANTHER" id="PTHR20883">
    <property type="entry name" value="PHYTANOYL-COA DIOXYGENASE DOMAIN CONTAINING 1"/>
    <property type="match status" value="1"/>
</dbReference>
<keyword evidence="1" id="KW-0560">Oxidoreductase</keyword>
<name>A0ABU0UWT9_ACIBI</name>